<accession>A0A9N9NWX9</accession>
<dbReference type="EMBL" id="CAJVPQ010027638">
    <property type="protein sequence ID" value="CAG8771545.1"/>
    <property type="molecule type" value="Genomic_DNA"/>
</dbReference>
<reference evidence="1" key="1">
    <citation type="submission" date="2021-06" db="EMBL/GenBank/DDBJ databases">
        <authorList>
            <person name="Kallberg Y."/>
            <person name="Tangrot J."/>
            <person name="Rosling A."/>
        </authorList>
    </citation>
    <scope>NUCLEOTIDE SEQUENCE</scope>
    <source>
        <strain evidence="1">UK204</strain>
    </source>
</reference>
<keyword evidence="2" id="KW-1185">Reference proteome</keyword>
<feature type="non-terminal residue" evidence="1">
    <location>
        <position position="1"/>
    </location>
</feature>
<dbReference type="Proteomes" id="UP000789570">
    <property type="component" value="Unassembled WGS sequence"/>
</dbReference>
<name>A0A9N9NWX9_9GLOM</name>
<evidence type="ECO:0000313" key="1">
    <source>
        <dbReference type="EMBL" id="CAG8771545.1"/>
    </source>
</evidence>
<sequence length="46" mass="5375">KTHQKLLMIIESIISDFIESENSLPHYDIHLANYINEYNLSSDDLP</sequence>
<comment type="caution">
    <text evidence="1">The sequence shown here is derived from an EMBL/GenBank/DDBJ whole genome shotgun (WGS) entry which is preliminary data.</text>
</comment>
<protein>
    <submittedName>
        <fullName evidence="1">12257_t:CDS:1</fullName>
    </submittedName>
</protein>
<gene>
    <name evidence="1" type="ORF">FCALED_LOCUS17567</name>
</gene>
<organism evidence="1 2">
    <name type="scientific">Funneliformis caledonium</name>
    <dbReference type="NCBI Taxonomy" id="1117310"/>
    <lineage>
        <taxon>Eukaryota</taxon>
        <taxon>Fungi</taxon>
        <taxon>Fungi incertae sedis</taxon>
        <taxon>Mucoromycota</taxon>
        <taxon>Glomeromycotina</taxon>
        <taxon>Glomeromycetes</taxon>
        <taxon>Glomerales</taxon>
        <taxon>Glomeraceae</taxon>
        <taxon>Funneliformis</taxon>
    </lineage>
</organism>
<dbReference type="AlphaFoldDB" id="A0A9N9NWX9"/>
<feature type="non-terminal residue" evidence="1">
    <location>
        <position position="46"/>
    </location>
</feature>
<proteinExistence type="predicted"/>
<evidence type="ECO:0000313" key="2">
    <source>
        <dbReference type="Proteomes" id="UP000789570"/>
    </source>
</evidence>